<dbReference type="EMBL" id="ARZA01000268">
    <property type="protein sequence ID" value="EOC99519.1"/>
    <property type="molecule type" value="Genomic_DNA"/>
</dbReference>
<dbReference type="AlphaFoldDB" id="R1CB45"/>
<dbReference type="RefSeq" id="WP_006316944.1">
    <property type="nucleotide sequence ID" value="NZ_ARZA01000268.1"/>
</dbReference>
<dbReference type="STRING" id="1304284.L21TH_2431"/>
<keyword evidence="1" id="KW-0472">Membrane</keyword>
<name>R1CB45_9FIRM</name>
<keyword evidence="1" id="KW-1133">Transmembrane helix</keyword>
<evidence type="ECO:0000256" key="1">
    <source>
        <dbReference type="SAM" id="Phobius"/>
    </source>
</evidence>
<proteinExistence type="predicted"/>
<sequence>METDTIRTVFHIPGRLRIKINDIYKNHQLSEHILEEIVKLRQVYRVEANVYTSNILIIYDCREFSVKELINIVQKAVEYKNLIQRAHTTFKAKLNKKINKVSKIRYKFIMVGSFLTFVLLGEGSLALTVISLGYLGKLIDKLLARNLDKKVRLHNKNNRLENLEEFKGIDYYSFDKMDSQKRVEKINKFFVPVAISAGAITYLLNKNLLSLISILILTYYNPVHLATILTSITTFHSNLKNKVLIKKMDAIEKLSNVESVILDQDIANEKIFEDLVEDLRYRGILDIKVVTSDAQEYDSKKIGVKCVKRNDLVKLINNSRKNSIAYIHEGEREDFNIGSCLDIRVSSTENIKYLRNTDADVIINSNNSNRIGETIDEAKFTMENIYQSQIVSIWTNIAGVILSIAGVLTPIWTWILSNLNKSFIYYNSGRLLKYKAHYV</sequence>
<dbReference type="Pfam" id="PF19991">
    <property type="entry name" value="HMA_2"/>
    <property type="match status" value="1"/>
</dbReference>
<protein>
    <submittedName>
        <fullName evidence="2">Uncharacterized protein</fullName>
    </submittedName>
</protein>
<comment type="caution">
    <text evidence="2">The sequence shown here is derived from an EMBL/GenBank/DDBJ whole genome shotgun (WGS) entry which is preliminary data.</text>
</comment>
<organism evidence="2 3">
    <name type="scientific">Caldisalinibacter kiritimatiensis</name>
    <dbReference type="NCBI Taxonomy" id="1304284"/>
    <lineage>
        <taxon>Bacteria</taxon>
        <taxon>Bacillati</taxon>
        <taxon>Bacillota</taxon>
        <taxon>Tissierellia</taxon>
        <taxon>Tissierellales</taxon>
        <taxon>Thermohalobacteraceae</taxon>
        <taxon>Caldisalinibacter</taxon>
    </lineage>
</organism>
<reference evidence="2 3" key="1">
    <citation type="journal article" date="2015" name="Geomicrobiol. J.">
        <title>Caldisalinibacter kiritimatiensis gen. nov., sp. nov., a moderately thermohalophilic thiosulfate-reducing bacterium from a hypersaline microbial mat.</title>
        <authorList>
            <person name="Ben Hania W."/>
            <person name="Joseph M."/>
            <person name="Fiebig A."/>
            <person name="Bunk B."/>
            <person name="Klenk H.-P."/>
            <person name="Fardeau M.-L."/>
            <person name="Spring S."/>
        </authorList>
    </citation>
    <scope>NUCLEOTIDE SEQUENCE [LARGE SCALE GENOMIC DNA]</scope>
    <source>
        <strain evidence="2 3">L21-TH-D2</strain>
    </source>
</reference>
<gene>
    <name evidence="2" type="ORF">L21TH_2431</name>
</gene>
<evidence type="ECO:0000313" key="3">
    <source>
        <dbReference type="Proteomes" id="UP000013378"/>
    </source>
</evidence>
<dbReference type="Proteomes" id="UP000013378">
    <property type="component" value="Unassembled WGS sequence"/>
</dbReference>
<feature type="transmembrane region" description="Helical" evidence="1">
    <location>
        <begin position="393"/>
        <end position="415"/>
    </location>
</feature>
<evidence type="ECO:0000313" key="2">
    <source>
        <dbReference type="EMBL" id="EOC99519.1"/>
    </source>
</evidence>
<accession>R1CB45</accession>
<feature type="transmembrane region" description="Helical" evidence="1">
    <location>
        <begin position="108"/>
        <end position="135"/>
    </location>
</feature>
<feature type="transmembrane region" description="Helical" evidence="1">
    <location>
        <begin position="210"/>
        <end position="232"/>
    </location>
</feature>
<dbReference type="OrthoDB" id="1950738at2"/>
<keyword evidence="3" id="KW-1185">Reference proteome</keyword>
<keyword evidence="1" id="KW-0812">Transmembrane</keyword>